<evidence type="ECO:0000256" key="1">
    <source>
        <dbReference type="ARBA" id="ARBA00007957"/>
    </source>
</evidence>
<keyword evidence="7" id="KW-0479">Metal-binding</keyword>
<reference evidence="9" key="1">
    <citation type="submission" date="2022-09" db="EMBL/GenBank/DDBJ databases">
        <authorList>
            <person name="Yuan C."/>
            <person name="Ke Z."/>
        </authorList>
    </citation>
    <scope>NUCLEOTIDE SEQUENCE</scope>
    <source>
        <strain evidence="9">LB-8</strain>
    </source>
</reference>
<feature type="binding site" evidence="7">
    <location>
        <position position="141"/>
    </location>
    <ligand>
        <name>Zn(2+)</name>
        <dbReference type="ChEBI" id="CHEBI:29105"/>
    </ligand>
</feature>
<feature type="binding site" evidence="7">
    <location>
        <position position="144"/>
    </location>
    <ligand>
        <name>Zn(2+)</name>
        <dbReference type="ChEBI" id="CHEBI:29105"/>
    </ligand>
</feature>
<dbReference type="EMBL" id="JAOTIF010000033">
    <property type="protein sequence ID" value="MCU7552391.1"/>
    <property type="molecule type" value="Genomic_DNA"/>
</dbReference>
<name>A0A9X2Y0K9_9BACT</name>
<dbReference type="GO" id="GO:1900376">
    <property type="term" value="P:regulation of secondary metabolite biosynthetic process"/>
    <property type="evidence" value="ECO:0007669"/>
    <property type="project" value="TreeGrafter"/>
</dbReference>
<dbReference type="Proteomes" id="UP001155483">
    <property type="component" value="Unassembled WGS sequence"/>
</dbReference>
<evidence type="ECO:0000256" key="6">
    <source>
        <dbReference type="ARBA" id="ARBA00023163"/>
    </source>
</evidence>
<keyword evidence="5" id="KW-0238">DNA-binding</keyword>
<dbReference type="Gene3D" id="1.10.10.10">
    <property type="entry name" value="Winged helix-like DNA-binding domain superfamily/Winged helix DNA-binding domain"/>
    <property type="match status" value="1"/>
</dbReference>
<dbReference type="InterPro" id="IPR002481">
    <property type="entry name" value="FUR"/>
</dbReference>
<dbReference type="SUPFAM" id="SSF46785">
    <property type="entry name" value="Winged helix' DNA-binding domain"/>
    <property type="match status" value="1"/>
</dbReference>
<comment type="cofactor">
    <cofactor evidence="7">
        <name>Zn(2+)</name>
        <dbReference type="ChEBI" id="CHEBI:29105"/>
    </cofactor>
    <text evidence="7">Binds 1 zinc ion per subunit.</text>
</comment>
<evidence type="ECO:0000256" key="4">
    <source>
        <dbReference type="ARBA" id="ARBA00023015"/>
    </source>
</evidence>
<accession>A0A9X2Y0K9</accession>
<dbReference type="AlphaFoldDB" id="A0A9X2Y0K9"/>
<comment type="similarity">
    <text evidence="1">Belongs to the Fur family.</text>
</comment>
<keyword evidence="4" id="KW-0805">Transcription regulation</keyword>
<keyword evidence="8" id="KW-0408">Iron</keyword>
<dbReference type="InterPro" id="IPR036390">
    <property type="entry name" value="WH_DNA-bd_sf"/>
</dbReference>
<evidence type="ECO:0000256" key="5">
    <source>
        <dbReference type="ARBA" id="ARBA00023125"/>
    </source>
</evidence>
<keyword evidence="2" id="KW-0678">Repressor</keyword>
<dbReference type="PANTHER" id="PTHR33202">
    <property type="entry name" value="ZINC UPTAKE REGULATION PROTEIN"/>
    <property type="match status" value="1"/>
</dbReference>
<dbReference type="PANTHER" id="PTHR33202:SF22">
    <property type="entry name" value="HYDROGEN PEROXIDE SENSITIVE REPRESSOR"/>
    <property type="match status" value="1"/>
</dbReference>
<dbReference type="GO" id="GO:0045892">
    <property type="term" value="P:negative regulation of DNA-templated transcription"/>
    <property type="evidence" value="ECO:0007669"/>
    <property type="project" value="TreeGrafter"/>
</dbReference>
<dbReference type="GO" id="GO:0000976">
    <property type="term" value="F:transcription cis-regulatory region binding"/>
    <property type="evidence" value="ECO:0007669"/>
    <property type="project" value="TreeGrafter"/>
</dbReference>
<dbReference type="InterPro" id="IPR036388">
    <property type="entry name" value="WH-like_DNA-bd_sf"/>
</dbReference>
<dbReference type="Pfam" id="PF01475">
    <property type="entry name" value="FUR"/>
    <property type="match status" value="1"/>
</dbReference>
<dbReference type="GO" id="GO:0003700">
    <property type="term" value="F:DNA-binding transcription factor activity"/>
    <property type="evidence" value="ECO:0007669"/>
    <property type="project" value="InterPro"/>
</dbReference>
<evidence type="ECO:0000256" key="8">
    <source>
        <dbReference type="PIRSR" id="PIRSR602481-2"/>
    </source>
</evidence>
<reference evidence="9" key="2">
    <citation type="submission" date="2023-04" db="EMBL/GenBank/DDBJ databases">
        <title>Paracnuella aquatica gen. nov., sp. nov., a member of the family Chitinophagaceae isolated from a hot spring.</title>
        <authorList>
            <person name="Wang C."/>
        </authorList>
    </citation>
    <scope>NUCLEOTIDE SEQUENCE</scope>
    <source>
        <strain evidence="9">LB-8</strain>
    </source>
</reference>
<keyword evidence="10" id="KW-1185">Reference proteome</keyword>
<sequence length="145" mass="16515">MTPIESKSLENRAANVLRRKHLSITESRKKILSLFLVNNDALNHGDIEKRTDEKFDRVTIYRTLQTFVEKGIVHTIPTADNAVLYALCKDCTEHHHHDDHVHFVCTNCNTTICLDNIVTPEITLPEGYQSESVQVVIRGKCKNCS</sequence>
<keyword evidence="6" id="KW-0804">Transcription</keyword>
<dbReference type="GO" id="GO:0008270">
    <property type="term" value="F:zinc ion binding"/>
    <property type="evidence" value="ECO:0007669"/>
    <property type="project" value="TreeGrafter"/>
</dbReference>
<evidence type="ECO:0000313" key="9">
    <source>
        <dbReference type="EMBL" id="MCU7552391.1"/>
    </source>
</evidence>
<evidence type="ECO:0000256" key="3">
    <source>
        <dbReference type="ARBA" id="ARBA00022833"/>
    </source>
</evidence>
<keyword evidence="3 7" id="KW-0862">Zinc</keyword>
<evidence type="ECO:0000256" key="2">
    <source>
        <dbReference type="ARBA" id="ARBA00022491"/>
    </source>
</evidence>
<dbReference type="RefSeq" id="WP_279299828.1">
    <property type="nucleotide sequence ID" value="NZ_JAOTIF010000033.1"/>
</dbReference>
<feature type="binding site" evidence="7">
    <location>
        <position position="108"/>
    </location>
    <ligand>
        <name>Zn(2+)</name>
        <dbReference type="ChEBI" id="CHEBI:29105"/>
    </ligand>
</feature>
<dbReference type="InterPro" id="IPR043135">
    <property type="entry name" value="Fur_C"/>
</dbReference>
<proteinExistence type="inferred from homology"/>
<organism evidence="9 10">
    <name type="scientific">Paraflavisolibacter caeni</name>
    <dbReference type="NCBI Taxonomy" id="2982496"/>
    <lineage>
        <taxon>Bacteria</taxon>
        <taxon>Pseudomonadati</taxon>
        <taxon>Bacteroidota</taxon>
        <taxon>Chitinophagia</taxon>
        <taxon>Chitinophagales</taxon>
        <taxon>Chitinophagaceae</taxon>
        <taxon>Paraflavisolibacter</taxon>
    </lineage>
</organism>
<comment type="caution">
    <text evidence="9">The sequence shown here is derived from an EMBL/GenBank/DDBJ whole genome shotgun (WGS) entry which is preliminary data.</text>
</comment>
<protein>
    <submittedName>
        <fullName evidence="9">Transcriptional repressor</fullName>
    </submittedName>
</protein>
<evidence type="ECO:0000313" key="10">
    <source>
        <dbReference type="Proteomes" id="UP001155483"/>
    </source>
</evidence>
<evidence type="ECO:0000256" key="7">
    <source>
        <dbReference type="PIRSR" id="PIRSR602481-1"/>
    </source>
</evidence>
<gene>
    <name evidence="9" type="ORF">OCK74_24945</name>
</gene>
<comment type="cofactor">
    <cofactor evidence="8">
        <name>Mn(2+)</name>
        <dbReference type="ChEBI" id="CHEBI:29035"/>
    </cofactor>
    <cofactor evidence="8">
        <name>Fe(2+)</name>
        <dbReference type="ChEBI" id="CHEBI:29033"/>
    </cofactor>
    <text evidence="8">Binds 1 Mn(2+) or Fe(2+) ion per subunit.</text>
</comment>
<dbReference type="Gene3D" id="3.30.1490.190">
    <property type="match status" value="1"/>
</dbReference>
<feature type="binding site" evidence="7">
    <location>
        <position position="105"/>
    </location>
    <ligand>
        <name>Zn(2+)</name>
        <dbReference type="ChEBI" id="CHEBI:29105"/>
    </ligand>
</feature>
<feature type="binding site" evidence="8">
    <location>
        <position position="95"/>
    </location>
    <ligand>
        <name>Fe cation</name>
        <dbReference type="ChEBI" id="CHEBI:24875"/>
    </ligand>
</feature>